<keyword evidence="1" id="KW-0812">Transmembrane</keyword>
<keyword evidence="1" id="KW-1133">Transmembrane helix</keyword>
<accession>B0RKL7</accession>
<name>B0RKL7_YEREN</name>
<organism evidence="2">
    <name type="scientific">Yersinia enterocolitica</name>
    <dbReference type="NCBI Taxonomy" id="630"/>
    <lineage>
        <taxon>Bacteria</taxon>
        <taxon>Pseudomonadati</taxon>
        <taxon>Pseudomonadota</taxon>
        <taxon>Gammaproteobacteria</taxon>
        <taxon>Enterobacterales</taxon>
        <taxon>Yersiniaceae</taxon>
        <taxon>Yersinia</taxon>
    </lineage>
</organism>
<dbReference type="EMBL" id="AM905950">
    <property type="protein sequence ID" value="CAP20123.1"/>
    <property type="molecule type" value="Genomic_DNA"/>
</dbReference>
<sequence>MTALSLWMRPCRNMSLITVDLPTPGEPAKRMLVHSCAGSNGTLLSEYRLGKCAVFNFSFTAEISSSLLPIAAPLICSSLASFLPLFLKYRNKNTATSADKNNDAMAPK</sequence>
<evidence type="ECO:0000313" key="2">
    <source>
        <dbReference type="EMBL" id="CAP20123.1"/>
    </source>
</evidence>
<evidence type="ECO:0000256" key="1">
    <source>
        <dbReference type="SAM" id="Phobius"/>
    </source>
</evidence>
<keyword evidence="2" id="KW-0614">Plasmid</keyword>
<feature type="transmembrane region" description="Helical" evidence="1">
    <location>
        <begin position="67"/>
        <end position="87"/>
    </location>
</feature>
<keyword evidence="1" id="KW-0472">Membrane</keyword>
<dbReference type="AlphaFoldDB" id="B0RKL7"/>
<proteinExistence type="predicted"/>
<protein>
    <submittedName>
        <fullName evidence="2">Uncharacterized protein</fullName>
    </submittedName>
</protein>
<reference evidence="2" key="1">
    <citation type="journal article" date="2008" name="J. Bacteriol.">
        <title>Genetic and functional properties of the self-transmissible Yersinia enterocolitica plasmid pYE854, which mobilizes the virulence plasmid pYV.</title>
        <authorList>
            <person name="Hammerl J.A."/>
            <person name="Klein I."/>
            <person name="Lanka E."/>
            <person name="Appel B."/>
            <person name="Hertwig S."/>
        </authorList>
    </citation>
    <scope>NUCLEOTIDE SEQUENCE [LARGE SCALE GENOMIC DNA]</scope>
    <source>
        <strain evidence="2">29854</strain>
        <plasmid evidence="2">pYE854</plasmid>
    </source>
</reference>
<geneLocation type="plasmid" evidence="2">
    <name>pYE854</name>
</geneLocation>